<dbReference type="RefSeq" id="XP_013323800.1">
    <property type="nucleotide sequence ID" value="XM_013468346.1"/>
</dbReference>
<dbReference type="EMBL" id="LASV01000695">
    <property type="protein sequence ID" value="KKA17188.1"/>
    <property type="molecule type" value="Genomic_DNA"/>
</dbReference>
<keyword evidence="2" id="KW-1185">Reference proteome</keyword>
<accession>A0A0F4YHV0</accession>
<dbReference type="Proteomes" id="UP000053958">
    <property type="component" value="Unassembled WGS sequence"/>
</dbReference>
<gene>
    <name evidence="1" type="ORF">T310_9123</name>
</gene>
<name>A0A0F4YHV0_RASE3</name>
<reference evidence="1 2" key="1">
    <citation type="submission" date="2015-04" db="EMBL/GenBank/DDBJ databases">
        <authorList>
            <person name="Heijne W.H."/>
            <person name="Fedorova N.D."/>
            <person name="Nierman W.C."/>
            <person name="Vollebregt A.W."/>
            <person name="Zhao Z."/>
            <person name="Wu L."/>
            <person name="Kumar M."/>
            <person name="Stam H."/>
            <person name="van den Berg M.A."/>
            <person name="Pel H.J."/>
        </authorList>
    </citation>
    <scope>NUCLEOTIDE SEQUENCE [LARGE SCALE GENOMIC DNA]</scope>
    <source>
        <strain evidence="1 2">CBS 393.64</strain>
    </source>
</reference>
<organism evidence="1 2">
    <name type="scientific">Rasamsonia emersonii (strain ATCC 16479 / CBS 393.64 / IMI 116815)</name>
    <dbReference type="NCBI Taxonomy" id="1408163"/>
    <lineage>
        <taxon>Eukaryota</taxon>
        <taxon>Fungi</taxon>
        <taxon>Dikarya</taxon>
        <taxon>Ascomycota</taxon>
        <taxon>Pezizomycotina</taxon>
        <taxon>Eurotiomycetes</taxon>
        <taxon>Eurotiomycetidae</taxon>
        <taxon>Eurotiales</taxon>
        <taxon>Trichocomaceae</taxon>
        <taxon>Rasamsonia</taxon>
    </lineage>
</organism>
<feature type="non-terminal residue" evidence="1">
    <location>
        <position position="1"/>
    </location>
</feature>
<evidence type="ECO:0000313" key="1">
    <source>
        <dbReference type="EMBL" id="KKA17188.1"/>
    </source>
</evidence>
<proteinExistence type="predicted"/>
<protein>
    <submittedName>
        <fullName evidence="1">Uncharacterized protein</fullName>
    </submittedName>
</protein>
<evidence type="ECO:0000313" key="2">
    <source>
        <dbReference type="Proteomes" id="UP000053958"/>
    </source>
</evidence>
<dbReference type="GeneID" id="25321127"/>
<sequence length="115" mass="13186">NTWLRSLRGGRELVRFRLSLTQSMVRNWRSCSRLSPCRWHTMTTLIKKQLIRFPLTLAIAIQVENIIGAIQCTCGGPKLVQAKPNRPIVSSGAACVRQLEYSLYIEWIAWTILTE</sequence>
<comment type="caution">
    <text evidence="1">The sequence shown here is derived from an EMBL/GenBank/DDBJ whole genome shotgun (WGS) entry which is preliminary data.</text>
</comment>
<dbReference type="AlphaFoldDB" id="A0A0F4YHV0"/>